<evidence type="ECO:0000313" key="5">
    <source>
        <dbReference type="EMBL" id="MBC9206406.1"/>
    </source>
</evidence>
<dbReference type="InterPro" id="IPR000914">
    <property type="entry name" value="SBP_5_dom"/>
</dbReference>
<comment type="subcellular location">
    <subcellularLocation>
        <location evidence="1">Periplasm</location>
    </subcellularLocation>
</comment>
<dbReference type="PIRSF" id="PIRSF002741">
    <property type="entry name" value="MppA"/>
    <property type="match status" value="1"/>
</dbReference>
<dbReference type="Gene3D" id="3.40.190.10">
    <property type="entry name" value="Periplasmic binding protein-like II"/>
    <property type="match status" value="1"/>
</dbReference>
<comment type="caution">
    <text evidence="5">The sequence shown here is derived from an EMBL/GenBank/DDBJ whole genome shotgun (WGS) entry which is preliminary data.</text>
</comment>
<keyword evidence="6" id="KW-1185">Reference proteome</keyword>
<evidence type="ECO:0000313" key="6">
    <source>
        <dbReference type="Proteomes" id="UP000626026"/>
    </source>
</evidence>
<dbReference type="InterPro" id="IPR030678">
    <property type="entry name" value="Peptide/Ni-bd"/>
</dbReference>
<evidence type="ECO:0000256" key="1">
    <source>
        <dbReference type="ARBA" id="ARBA00004418"/>
    </source>
</evidence>
<proteinExistence type="inferred from homology"/>
<dbReference type="PANTHER" id="PTHR30290">
    <property type="entry name" value="PERIPLASMIC BINDING COMPONENT OF ABC TRANSPORTER"/>
    <property type="match status" value="1"/>
</dbReference>
<sequence length="585" mass="64569">MTAWRGIPLPARHRWRQTNLSRCRGQPQIRRAQPRGPRRIPGGIRPGLRAEGARTVNRRQLLAAAAATTLAAPRLSLAQAYGPGSKTLRFVPESDATVQDPHWTTATVTRNHGYLVYDTLYAQADDFSISPQMVEGHAISADGLQWDITLREGMTFHDGEPVRAQDVVASIQRFSKRDAFAAELMLATDELSVVSDRVFRFRLKKKFPLLPAALGKTGTSMPAIMPERLAKTDAFTRVSEVIGSGPFKYNKAEHVEGSLAVYDRFAAYRPRTGGGVGFTAGPKVVHFDRIEWRVIPDPATAAGALSNGEVDWWQQPTLDLMPMVLRNRNYTSMIQDVSGNLGCLRFNHLLPPFNNPAIRQAALAAISQTDCMQAVAGSDPSMWKANVGPFPPGTPLANEVGVEAVSSPRDYAKVKAALAAAGYKNEPVVMIVAGDYPQQAAMGIVAADAMQRAGFNMDLQTLDWGTVVQRRAKKDDPRNGGWNIFVTNLTGTNNFDPASHLGLRGNGARAWFGWPEAPKLEELRQAWFDAPDMAAQKKIGEDIQRQFWIDVPYVPLGVYYQPTVFTRRLTGVRSGFPQFYDVRWV</sequence>
<comment type="similarity">
    <text evidence="2">Belongs to the bacterial solute-binding protein 5 family.</text>
</comment>
<dbReference type="Pfam" id="PF00496">
    <property type="entry name" value="SBP_bac_5"/>
    <property type="match status" value="1"/>
</dbReference>
<evidence type="ECO:0000256" key="3">
    <source>
        <dbReference type="ARBA" id="ARBA00022729"/>
    </source>
</evidence>
<accession>A0ABR7RIK6</accession>
<dbReference type="SUPFAM" id="SSF53850">
    <property type="entry name" value="Periplasmic binding protein-like II"/>
    <property type="match status" value="1"/>
</dbReference>
<organism evidence="5 6">
    <name type="scientific">Teichococcus aerophilus</name>
    <dbReference type="NCBI Taxonomy" id="1224513"/>
    <lineage>
        <taxon>Bacteria</taxon>
        <taxon>Pseudomonadati</taxon>
        <taxon>Pseudomonadota</taxon>
        <taxon>Alphaproteobacteria</taxon>
        <taxon>Acetobacterales</taxon>
        <taxon>Roseomonadaceae</taxon>
        <taxon>Roseomonas</taxon>
    </lineage>
</organism>
<evidence type="ECO:0000259" key="4">
    <source>
        <dbReference type="Pfam" id="PF00496"/>
    </source>
</evidence>
<evidence type="ECO:0000256" key="2">
    <source>
        <dbReference type="ARBA" id="ARBA00005695"/>
    </source>
</evidence>
<dbReference type="EMBL" id="JACTVA010000007">
    <property type="protein sequence ID" value="MBC9206406.1"/>
    <property type="molecule type" value="Genomic_DNA"/>
</dbReference>
<dbReference type="Gene3D" id="3.10.105.10">
    <property type="entry name" value="Dipeptide-binding Protein, Domain 3"/>
    <property type="match status" value="1"/>
</dbReference>
<dbReference type="CDD" id="cd08502">
    <property type="entry name" value="PBP2_NikA_DppA_OppA_like_16"/>
    <property type="match status" value="1"/>
</dbReference>
<name>A0ABR7RIK6_9PROT</name>
<protein>
    <submittedName>
        <fullName evidence="5">ABC transporter substrate-binding protein</fullName>
    </submittedName>
</protein>
<gene>
    <name evidence="5" type="ORF">IBL26_06125</name>
</gene>
<dbReference type="Proteomes" id="UP000626026">
    <property type="component" value="Unassembled WGS sequence"/>
</dbReference>
<feature type="domain" description="Solute-binding protein family 5" evidence="4">
    <location>
        <begin position="129"/>
        <end position="499"/>
    </location>
</feature>
<reference evidence="5 6" key="1">
    <citation type="journal article" date="2013" name="Int. J. Syst. Evol. Microbiol.">
        <title>Roseomonas aerophila sp. nov., isolated from air.</title>
        <authorList>
            <person name="Kim S.J."/>
            <person name="Weon H.Y."/>
            <person name="Ahn J.H."/>
            <person name="Hong S.B."/>
            <person name="Seok S.J."/>
            <person name="Whang K.S."/>
            <person name="Kwon S.W."/>
        </authorList>
    </citation>
    <scope>NUCLEOTIDE SEQUENCE [LARGE SCALE GENOMIC DNA]</scope>
    <source>
        <strain evidence="5 6">NBRC 108923</strain>
    </source>
</reference>
<dbReference type="InterPro" id="IPR039424">
    <property type="entry name" value="SBP_5"/>
</dbReference>
<dbReference type="PANTHER" id="PTHR30290:SF38">
    <property type="entry name" value="D,D-DIPEPTIDE-BINDING PERIPLASMIC PROTEIN DDPA-RELATED"/>
    <property type="match status" value="1"/>
</dbReference>
<keyword evidence="3" id="KW-0732">Signal</keyword>